<organism evidence="2 3">
    <name type="scientific">Neomesorhizobium albiziae</name>
    <dbReference type="NCBI Taxonomy" id="335020"/>
    <lineage>
        <taxon>Bacteria</taxon>
        <taxon>Pseudomonadati</taxon>
        <taxon>Pseudomonadota</taxon>
        <taxon>Alphaproteobacteria</taxon>
        <taxon>Hyphomicrobiales</taxon>
        <taxon>Phyllobacteriaceae</taxon>
        <taxon>Neomesorhizobium</taxon>
    </lineage>
</organism>
<dbReference type="PANTHER" id="PTHR41795:SF1">
    <property type="entry name" value="EXOPOLYSACCHARIDE SYNTHESIS PROTEIN"/>
    <property type="match status" value="1"/>
</dbReference>
<accession>A0A1I3V7P6</accession>
<keyword evidence="3" id="KW-1185">Reference proteome</keyword>
<evidence type="ECO:0000313" key="3">
    <source>
        <dbReference type="Proteomes" id="UP000323300"/>
    </source>
</evidence>
<sequence length="216" mass="23614">MRGFEDGQIDGAPVRRRPRRLSQLFAQMARDADGPVSVASIRDALGDRSFAALIVFFAALNMIPLPPPSSAILGLPLVIVAAQMMYGSKRAWLPRFVMDNSISAESFRTVMDRLIPRLISLERMIKPRYWPFWRKQGDRFIGIMIFLLAVVVTLPIPLGNWLPAFSSALLGLALIERDGILFAVGTVVGIAALAVIAAVVGSATALIGTLWQFLPI</sequence>
<dbReference type="Proteomes" id="UP000323300">
    <property type="component" value="Unassembled WGS sequence"/>
</dbReference>
<dbReference type="OrthoDB" id="8550083at2"/>
<dbReference type="InterPro" id="IPR010331">
    <property type="entry name" value="ExoD"/>
</dbReference>
<feature type="transmembrane region" description="Helical" evidence="1">
    <location>
        <begin position="49"/>
        <end position="65"/>
    </location>
</feature>
<dbReference type="AlphaFoldDB" id="A0A1I3V7P6"/>
<dbReference type="EMBL" id="FOSL01000001">
    <property type="protein sequence ID" value="SFJ91019.1"/>
    <property type="molecule type" value="Genomic_DNA"/>
</dbReference>
<proteinExistence type="predicted"/>
<dbReference type="PANTHER" id="PTHR41795">
    <property type="entry name" value="EXOPOLYSACCHARIDE SYNTHESIS PROTEIN"/>
    <property type="match status" value="1"/>
</dbReference>
<feature type="transmembrane region" description="Helical" evidence="1">
    <location>
        <begin position="140"/>
        <end position="159"/>
    </location>
</feature>
<dbReference type="Pfam" id="PF06055">
    <property type="entry name" value="ExoD"/>
    <property type="match status" value="1"/>
</dbReference>
<keyword evidence="1" id="KW-1133">Transmembrane helix</keyword>
<evidence type="ECO:0000256" key="1">
    <source>
        <dbReference type="SAM" id="Phobius"/>
    </source>
</evidence>
<protein>
    <submittedName>
        <fullName evidence="2">Uncharacterized conserved protein</fullName>
    </submittedName>
</protein>
<feature type="transmembrane region" description="Helical" evidence="1">
    <location>
        <begin position="179"/>
        <end position="211"/>
    </location>
</feature>
<reference evidence="2 3" key="1">
    <citation type="submission" date="2016-10" db="EMBL/GenBank/DDBJ databases">
        <authorList>
            <person name="Varghese N."/>
            <person name="Submissions S."/>
        </authorList>
    </citation>
    <scope>NUCLEOTIDE SEQUENCE [LARGE SCALE GENOMIC DNA]</scope>
    <source>
        <strain evidence="2 3">DSM 21822</strain>
    </source>
</reference>
<dbReference type="PIRSF" id="PIRSF033239">
    <property type="entry name" value="ExoD"/>
    <property type="match status" value="1"/>
</dbReference>
<keyword evidence="1" id="KW-0472">Membrane</keyword>
<evidence type="ECO:0000313" key="2">
    <source>
        <dbReference type="EMBL" id="SFJ91019.1"/>
    </source>
</evidence>
<name>A0A1I3V7P6_9HYPH</name>
<gene>
    <name evidence="2" type="ORF">SAMN04488498_101238</name>
</gene>
<keyword evidence="1" id="KW-0812">Transmembrane</keyword>